<accession>A0A4U5VIN0</accession>
<evidence type="ECO:0000256" key="1">
    <source>
        <dbReference type="SAM" id="MobiDB-lite"/>
    </source>
</evidence>
<protein>
    <submittedName>
        <fullName evidence="2">Uncharacterized protein</fullName>
    </submittedName>
</protein>
<dbReference type="EMBL" id="CM014096">
    <property type="protein sequence ID" value="TKS87979.1"/>
    <property type="molecule type" value="Genomic_DNA"/>
</dbReference>
<proteinExistence type="predicted"/>
<dbReference type="Proteomes" id="UP000298787">
    <property type="component" value="Chromosome 19"/>
</dbReference>
<sequence>MICTQYTGPQQQCFTPCAYVLASIQMISCSTSTNGVSAVQWEVSRLGLDTEVQAEGRGAAALCSQRAERHSLCRGSEQVGGGNAKGGKREGKEGGVTHWMPRPLGCKGVPGLQAGRLSCLAPPLSCPSACWRQDASALSTMEGKAGGGSRK</sequence>
<gene>
    <name evidence="2" type="ORF">D9C73_022103</name>
</gene>
<reference evidence="2 3" key="1">
    <citation type="submission" date="2019-01" db="EMBL/GenBank/DDBJ databases">
        <title>Genome Assembly of Collichthys lucidus.</title>
        <authorList>
            <person name="Cai M."/>
            <person name="Xiao S."/>
        </authorList>
    </citation>
    <scope>NUCLEOTIDE SEQUENCE [LARGE SCALE GENOMIC DNA]</scope>
    <source>
        <strain evidence="2">JT15FE1705JMU</strain>
        <tissue evidence="2">Muscle</tissue>
    </source>
</reference>
<evidence type="ECO:0000313" key="3">
    <source>
        <dbReference type="Proteomes" id="UP000298787"/>
    </source>
</evidence>
<name>A0A4U5VIN0_COLLU</name>
<feature type="region of interest" description="Disordered" evidence="1">
    <location>
        <begin position="74"/>
        <end position="96"/>
    </location>
</feature>
<keyword evidence="3" id="KW-1185">Reference proteome</keyword>
<evidence type="ECO:0000313" key="2">
    <source>
        <dbReference type="EMBL" id="TKS87979.1"/>
    </source>
</evidence>
<dbReference type="AlphaFoldDB" id="A0A4U5VIN0"/>
<organism evidence="2 3">
    <name type="scientific">Collichthys lucidus</name>
    <name type="common">Big head croaker</name>
    <name type="synonym">Sciaena lucida</name>
    <dbReference type="NCBI Taxonomy" id="240159"/>
    <lineage>
        <taxon>Eukaryota</taxon>
        <taxon>Metazoa</taxon>
        <taxon>Chordata</taxon>
        <taxon>Craniata</taxon>
        <taxon>Vertebrata</taxon>
        <taxon>Euteleostomi</taxon>
        <taxon>Actinopterygii</taxon>
        <taxon>Neopterygii</taxon>
        <taxon>Teleostei</taxon>
        <taxon>Neoteleostei</taxon>
        <taxon>Acanthomorphata</taxon>
        <taxon>Eupercaria</taxon>
        <taxon>Sciaenidae</taxon>
        <taxon>Collichthys</taxon>
    </lineage>
</organism>